<proteinExistence type="predicted"/>
<protein>
    <submittedName>
        <fullName evidence="1">Type III toxin-antitoxin system toxin ToxN</fullName>
    </submittedName>
</protein>
<dbReference type="OrthoDB" id="3182504at2"/>
<dbReference type="AlphaFoldDB" id="A0A4R7Z7D1"/>
<organism evidence="1 2">
    <name type="scientific">Halanaerobium saccharolyticum</name>
    <dbReference type="NCBI Taxonomy" id="43595"/>
    <lineage>
        <taxon>Bacteria</taxon>
        <taxon>Bacillati</taxon>
        <taxon>Bacillota</taxon>
        <taxon>Clostridia</taxon>
        <taxon>Halanaerobiales</taxon>
        <taxon>Halanaerobiaceae</taxon>
        <taxon>Halanaerobium</taxon>
    </lineage>
</organism>
<comment type="caution">
    <text evidence="1">The sequence shown here is derived from an EMBL/GenBank/DDBJ whole genome shotgun (WGS) entry which is preliminary data.</text>
</comment>
<dbReference type="RefSeq" id="WP_133960268.1">
    <property type="nucleotide sequence ID" value="NZ_QLME01000001.1"/>
</dbReference>
<dbReference type="EMBL" id="SODA01000007">
    <property type="protein sequence ID" value="TDW05441.1"/>
    <property type="molecule type" value="Genomic_DNA"/>
</dbReference>
<evidence type="ECO:0000313" key="2">
    <source>
        <dbReference type="Proteomes" id="UP000294697"/>
    </source>
</evidence>
<dbReference type="Gene3D" id="3.10.129.130">
    <property type="match status" value="1"/>
</dbReference>
<evidence type="ECO:0000313" key="1">
    <source>
        <dbReference type="EMBL" id="TDW05441.1"/>
    </source>
</evidence>
<name>A0A4R7Z7D1_9FIRM</name>
<dbReference type="InterPro" id="IPR053735">
    <property type="entry name" value="Type_III_TA_endoRNase"/>
</dbReference>
<sequence>MNYMFLASISDDFFDLCAFDEELLYNKNNRPHLIILKLKYNNSRHDFAVPLRSNLQNHLPKSEYFSLPPRSTTKNNRIHAIHFLKMFPIKRIYLEKFNIEGNKHYKLIENVIKKNEKEIVEKAQKYLDKYQNGYKHRFATNIDRIYLTINA</sequence>
<dbReference type="Proteomes" id="UP000294697">
    <property type="component" value="Unassembled WGS sequence"/>
</dbReference>
<accession>A0A4R7Z7D1</accession>
<gene>
    <name evidence="1" type="ORF">C8C77_10752</name>
</gene>
<reference evidence="1 2" key="1">
    <citation type="submission" date="2019-03" db="EMBL/GenBank/DDBJ databases">
        <title>Subsurface microbial communities from deep shales in Ohio and West Virginia, USA.</title>
        <authorList>
            <person name="Wrighton K."/>
        </authorList>
    </citation>
    <scope>NUCLEOTIDE SEQUENCE [LARGE SCALE GENOMIC DNA]</scope>
    <source>
        <strain evidence="1 2">MSL9.2</strain>
    </source>
</reference>